<dbReference type="InterPro" id="IPR029056">
    <property type="entry name" value="Ribokinase-like"/>
</dbReference>
<dbReference type="EMBL" id="VSSQ01023510">
    <property type="protein sequence ID" value="MPM70500.1"/>
    <property type="molecule type" value="Genomic_DNA"/>
</dbReference>
<evidence type="ECO:0000313" key="1">
    <source>
        <dbReference type="EMBL" id="MPM70500.1"/>
    </source>
</evidence>
<proteinExistence type="predicted"/>
<organism evidence="1">
    <name type="scientific">bioreactor metagenome</name>
    <dbReference type="NCBI Taxonomy" id="1076179"/>
    <lineage>
        <taxon>unclassified sequences</taxon>
        <taxon>metagenomes</taxon>
        <taxon>ecological metagenomes</taxon>
    </lineage>
</organism>
<accession>A0A645BYB8</accession>
<dbReference type="Gene3D" id="3.40.1190.20">
    <property type="match status" value="1"/>
</dbReference>
<comment type="caution">
    <text evidence="1">The sequence shown here is derived from an EMBL/GenBank/DDBJ whole genome shotgun (WGS) entry which is preliminary data.</text>
</comment>
<reference evidence="1" key="1">
    <citation type="submission" date="2019-08" db="EMBL/GenBank/DDBJ databases">
        <authorList>
            <person name="Kucharzyk K."/>
            <person name="Murdoch R.W."/>
            <person name="Higgins S."/>
            <person name="Loffler F."/>
        </authorList>
    </citation>
    <scope>NUCLEOTIDE SEQUENCE</scope>
</reference>
<dbReference type="AlphaFoldDB" id="A0A645BYB8"/>
<gene>
    <name evidence="1" type="ORF">SDC9_117455</name>
</gene>
<name>A0A645BYB8_9ZZZZ</name>
<dbReference type="UniPathway" id="UPA00060">
    <property type="reaction ID" value="UER00139"/>
</dbReference>
<protein>
    <submittedName>
        <fullName evidence="1">Uncharacterized protein</fullName>
    </submittedName>
</protein>
<sequence length="68" mass="7022">MSSALVGTCCAVTDDFFGASVTALLCMGIAGELASVHTGLGVFHASLFDHISTIDGACLREKGNLYVR</sequence>
<dbReference type="GO" id="GO:0009229">
    <property type="term" value="P:thiamine diphosphate biosynthetic process"/>
    <property type="evidence" value="ECO:0007669"/>
    <property type="project" value="UniProtKB-UniPathway"/>
</dbReference>